<accession>A0ABX4EH39</accession>
<protein>
    <recommendedName>
        <fullName evidence="4">DUF2975 domain-containing protein</fullName>
    </recommendedName>
</protein>
<organism evidence="2 3">
    <name type="scientific">Segatella bryantii</name>
    <name type="common">Prevotella bryantii</name>
    <dbReference type="NCBI Taxonomy" id="77095"/>
    <lineage>
        <taxon>Bacteria</taxon>
        <taxon>Pseudomonadati</taxon>
        <taxon>Bacteroidota</taxon>
        <taxon>Bacteroidia</taxon>
        <taxon>Bacteroidales</taxon>
        <taxon>Prevotellaceae</taxon>
        <taxon>Segatella</taxon>
    </lineage>
</organism>
<gene>
    <name evidence="2" type="ORF">CIK91_07005</name>
</gene>
<reference evidence="2 3" key="1">
    <citation type="submission" date="2017-08" db="EMBL/GenBank/DDBJ databases">
        <title>Comparative genomics of non-oral Prevotella species.</title>
        <authorList>
            <person name="Accetto T."/>
            <person name="Nograsek B."/>
            <person name="Avgustin G."/>
        </authorList>
    </citation>
    <scope>NUCLEOTIDE SEQUENCE [LARGE SCALE GENOMIC DNA]</scope>
    <source>
        <strain evidence="2 3">TC1-1</strain>
    </source>
</reference>
<evidence type="ECO:0000256" key="1">
    <source>
        <dbReference type="SAM" id="Phobius"/>
    </source>
</evidence>
<feature type="transmembrane region" description="Helical" evidence="1">
    <location>
        <begin position="133"/>
        <end position="153"/>
    </location>
</feature>
<dbReference type="Proteomes" id="UP000216189">
    <property type="component" value="Unassembled WGS sequence"/>
</dbReference>
<evidence type="ECO:0000313" key="2">
    <source>
        <dbReference type="EMBL" id="OYP55259.1"/>
    </source>
</evidence>
<dbReference type="EMBL" id="NPJF01000030">
    <property type="protein sequence ID" value="OYP55259.1"/>
    <property type="molecule type" value="Genomic_DNA"/>
</dbReference>
<keyword evidence="3" id="KW-1185">Reference proteome</keyword>
<name>A0ABX4EH39_SEGBR</name>
<keyword evidence="1" id="KW-0812">Transmembrane</keyword>
<evidence type="ECO:0008006" key="4">
    <source>
        <dbReference type="Google" id="ProtNLM"/>
    </source>
</evidence>
<evidence type="ECO:0000313" key="3">
    <source>
        <dbReference type="Proteomes" id="UP000216189"/>
    </source>
</evidence>
<sequence length="167" mass="19316">MIRFNRKKMITRSCYAVLVVLTGWFILVLLQFLRWTGVITMNFGADSQIHQATWSTEGKVLMIQYIELLGYLLSSLLMITSSFRLMILCLQGINSKKIFTRKNAKLLWVITFVSFFFTLFYTNIPILFGNREIQFGSNLIVSPLTFLIMTLLYESAVSISEENELTI</sequence>
<proteinExistence type="predicted"/>
<comment type="caution">
    <text evidence="2">The sequence shown here is derived from an EMBL/GenBank/DDBJ whole genome shotgun (WGS) entry which is preliminary data.</text>
</comment>
<keyword evidence="1" id="KW-0472">Membrane</keyword>
<feature type="transmembrane region" description="Helical" evidence="1">
    <location>
        <begin position="12"/>
        <end position="33"/>
    </location>
</feature>
<feature type="transmembrane region" description="Helical" evidence="1">
    <location>
        <begin position="68"/>
        <end position="94"/>
    </location>
</feature>
<feature type="transmembrane region" description="Helical" evidence="1">
    <location>
        <begin position="106"/>
        <end position="127"/>
    </location>
</feature>
<keyword evidence="1" id="KW-1133">Transmembrane helix</keyword>